<feature type="transmembrane region" description="Helical" evidence="6">
    <location>
        <begin position="93"/>
        <end position="110"/>
    </location>
</feature>
<dbReference type="EMBL" id="JBEPMK010000003">
    <property type="protein sequence ID" value="MET3644441.1"/>
    <property type="molecule type" value="Genomic_DNA"/>
</dbReference>
<dbReference type="InterPro" id="IPR032816">
    <property type="entry name" value="VTT_dom"/>
</dbReference>
<evidence type="ECO:0000313" key="9">
    <source>
        <dbReference type="Proteomes" id="UP001549055"/>
    </source>
</evidence>
<evidence type="ECO:0000259" key="7">
    <source>
        <dbReference type="Pfam" id="PF09335"/>
    </source>
</evidence>
<dbReference type="PANTHER" id="PTHR12677:SF49">
    <property type="entry name" value="TVP38_TMEM64 FAMILY MEMBRANE PROTEIN"/>
    <property type="match status" value="1"/>
</dbReference>
<proteinExistence type="inferred from homology"/>
<evidence type="ECO:0000256" key="3">
    <source>
        <dbReference type="ARBA" id="ARBA00022692"/>
    </source>
</evidence>
<feature type="domain" description="VTT" evidence="7">
    <location>
        <begin position="73"/>
        <end position="189"/>
    </location>
</feature>
<comment type="similarity">
    <text evidence="6">Belongs to the TVP38/TMEM64 family.</text>
</comment>
<keyword evidence="3 6" id="KW-0812">Transmembrane</keyword>
<sequence>MLKSEEKLKRIRMVVRGIGWIMLILTTLLVVHLFFQGYLTDAQKLKSVVHKAGIWGPLLFLAVQIVQVAIPILPGGVTTLAGVLIFGNFWGFVWNYIGICAGSVLGFHIAKTFGRPILHAFFSPKTIASYEKHTNSDSKFTKYFAWAIFLPVAPDDLLCYLAGTTSMSYKTFTWIILLGKPASLLIYSLGLTTVLKHFFGIV</sequence>
<feature type="transmembrane region" description="Helical" evidence="6">
    <location>
        <begin position="143"/>
        <end position="162"/>
    </location>
</feature>
<name>A0ABV2JKJ0_9STRE</name>
<feature type="transmembrane region" description="Helical" evidence="6">
    <location>
        <begin position="174"/>
        <end position="199"/>
    </location>
</feature>
<evidence type="ECO:0000256" key="4">
    <source>
        <dbReference type="ARBA" id="ARBA00022989"/>
    </source>
</evidence>
<evidence type="ECO:0000256" key="6">
    <source>
        <dbReference type="RuleBase" id="RU366058"/>
    </source>
</evidence>
<gene>
    <name evidence="8" type="ORF">ABID27_001065</name>
</gene>
<keyword evidence="5 6" id="KW-0472">Membrane</keyword>
<feature type="transmembrane region" description="Helical" evidence="6">
    <location>
        <begin position="20"/>
        <end position="39"/>
    </location>
</feature>
<comment type="subcellular location">
    <subcellularLocation>
        <location evidence="1 6">Cell membrane</location>
        <topology evidence="1 6">Multi-pass membrane protein</topology>
    </subcellularLocation>
</comment>
<accession>A0ABV2JKJ0</accession>
<dbReference type="Proteomes" id="UP001549055">
    <property type="component" value="Unassembled WGS sequence"/>
</dbReference>
<evidence type="ECO:0000256" key="1">
    <source>
        <dbReference type="ARBA" id="ARBA00004651"/>
    </source>
</evidence>
<reference evidence="8 9" key="1">
    <citation type="submission" date="2024-06" db="EMBL/GenBank/DDBJ databases">
        <title>Genomic Encyclopedia of Type Strains, Phase IV (KMG-IV): sequencing the most valuable type-strain genomes for metagenomic binning, comparative biology and taxonomic classification.</title>
        <authorList>
            <person name="Goeker M."/>
        </authorList>
    </citation>
    <scope>NUCLEOTIDE SEQUENCE [LARGE SCALE GENOMIC DNA]</scope>
    <source>
        <strain evidence="8 9">DSM 15349</strain>
    </source>
</reference>
<evidence type="ECO:0000256" key="5">
    <source>
        <dbReference type="ARBA" id="ARBA00023136"/>
    </source>
</evidence>
<keyword evidence="9" id="KW-1185">Reference proteome</keyword>
<keyword evidence="2 6" id="KW-1003">Cell membrane</keyword>
<evidence type="ECO:0000256" key="2">
    <source>
        <dbReference type="ARBA" id="ARBA00022475"/>
    </source>
</evidence>
<comment type="caution">
    <text evidence="8">The sequence shown here is derived from an EMBL/GenBank/DDBJ whole genome shotgun (WGS) entry which is preliminary data.</text>
</comment>
<organism evidence="8 9">
    <name type="scientific">Streptococcus gallinaceus</name>
    <dbReference type="NCBI Taxonomy" id="165758"/>
    <lineage>
        <taxon>Bacteria</taxon>
        <taxon>Bacillati</taxon>
        <taxon>Bacillota</taxon>
        <taxon>Bacilli</taxon>
        <taxon>Lactobacillales</taxon>
        <taxon>Streptococcaceae</taxon>
        <taxon>Streptococcus</taxon>
    </lineage>
</organism>
<keyword evidence="4 6" id="KW-1133">Transmembrane helix</keyword>
<protein>
    <recommendedName>
        <fullName evidence="6">TVP38/TMEM64 family membrane protein</fullName>
    </recommendedName>
</protein>
<feature type="transmembrane region" description="Helical" evidence="6">
    <location>
        <begin position="59"/>
        <end position="86"/>
    </location>
</feature>
<dbReference type="PANTHER" id="PTHR12677">
    <property type="entry name" value="GOLGI APPARATUS MEMBRANE PROTEIN TVP38-RELATED"/>
    <property type="match status" value="1"/>
</dbReference>
<evidence type="ECO:0000313" key="8">
    <source>
        <dbReference type="EMBL" id="MET3644441.1"/>
    </source>
</evidence>
<dbReference type="Pfam" id="PF09335">
    <property type="entry name" value="VTT_dom"/>
    <property type="match status" value="1"/>
</dbReference>
<dbReference type="InterPro" id="IPR015414">
    <property type="entry name" value="TMEM64"/>
</dbReference>